<organism evidence="1 2">
    <name type="scientific">Leifsonella bigeumensis</name>
    <dbReference type="NCBI Taxonomy" id="433643"/>
    <lineage>
        <taxon>Bacteria</taxon>
        <taxon>Bacillati</taxon>
        <taxon>Actinomycetota</taxon>
        <taxon>Actinomycetes</taxon>
        <taxon>Micrococcales</taxon>
        <taxon>Microbacteriaceae</taxon>
        <taxon>Leifsonella</taxon>
    </lineage>
</organism>
<keyword evidence="2" id="KW-1185">Reference proteome</keyword>
<evidence type="ECO:0000313" key="2">
    <source>
        <dbReference type="Proteomes" id="UP001501004"/>
    </source>
</evidence>
<dbReference type="EMBL" id="BAABAE010000003">
    <property type="protein sequence ID" value="GAA3745089.1"/>
    <property type="molecule type" value="Genomic_DNA"/>
</dbReference>
<protein>
    <recommendedName>
        <fullName evidence="3">Acetone carboxylase</fullName>
    </recommendedName>
</protein>
<gene>
    <name evidence="1" type="ORF">GCM10022239_20860</name>
</gene>
<dbReference type="Proteomes" id="UP001501004">
    <property type="component" value="Unassembled WGS sequence"/>
</dbReference>
<proteinExistence type="predicted"/>
<sequence>MTATAQECSRAGCRADAAWNVNWRNPRIHGEERVKVWLACDEHRGYLHDYLSSRGFPVMVTPLGVAVDRVEASP</sequence>
<dbReference type="RefSeq" id="WP_344756387.1">
    <property type="nucleotide sequence ID" value="NZ_BAABAE010000003.1"/>
</dbReference>
<accession>A0ABP7FS42</accession>
<comment type="caution">
    <text evidence="1">The sequence shown here is derived from an EMBL/GenBank/DDBJ whole genome shotgun (WGS) entry which is preliminary data.</text>
</comment>
<reference evidence="2" key="1">
    <citation type="journal article" date="2019" name="Int. J. Syst. Evol. Microbiol.">
        <title>The Global Catalogue of Microorganisms (GCM) 10K type strain sequencing project: providing services to taxonomists for standard genome sequencing and annotation.</title>
        <authorList>
            <consortium name="The Broad Institute Genomics Platform"/>
            <consortium name="The Broad Institute Genome Sequencing Center for Infectious Disease"/>
            <person name="Wu L."/>
            <person name="Ma J."/>
        </authorList>
    </citation>
    <scope>NUCLEOTIDE SEQUENCE [LARGE SCALE GENOMIC DNA]</scope>
    <source>
        <strain evidence="2">JCM 16949</strain>
    </source>
</reference>
<evidence type="ECO:0000313" key="1">
    <source>
        <dbReference type="EMBL" id="GAA3745089.1"/>
    </source>
</evidence>
<name>A0ABP7FS42_9MICO</name>
<evidence type="ECO:0008006" key="3">
    <source>
        <dbReference type="Google" id="ProtNLM"/>
    </source>
</evidence>